<dbReference type="KEGG" id="pter:C2L65_35355"/>
<feature type="transmembrane region" description="Helical" evidence="2">
    <location>
        <begin position="43"/>
        <end position="60"/>
    </location>
</feature>
<feature type="region of interest" description="Disordered" evidence="1">
    <location>
        <begin position="169"/>
        <end position="201"/>
    </location>
</feature>
<keyword evidence="2" id="KW-0812">Transmembrane</keyword>
<dbReference type="OrthoDB" id="7594417at2"/>
<proteinExistence type="predicted"/>
<gene>
    <name evidence="3" type="ORF">C2L65_35355</name>
</gene>
<accession>A0A2I8EZH8</accession>
<feature type="transmembrane region" description="Helical" evidence="2">
    <location>
        <begin position="80"/>
        <end position="100"/>
    </location>
</feature>
<evidence type="ECO:0000256" key="2">
    <source>
        <dbReference type="SAM" id="Phobius"/>
    </source>
</evidence>
<protein>
    <submittedName>
        <fullName evidence="3">Uncharacterized protein</fullName>
    </submittedName>
</protein>
<evidence type="ECO:0000313" key="4">
    <source>
        <dbReference type="Proteomes" id="UP000243502"/>
    </source>
</evidence>
<organism evidence="3 4">
    <name type="scientific">Paraburkholderia terrae</name>
    <dbReference type="NCBI Taxonomy" id="311230"/>
    <lineage>
        <taxon>Bacteria</taxon>
        <taxon>Pseudomonadati</taxon>
        <taxon>Pseudomonadota</taxon>
        <taxon>Betaproteobacteria</taxon>
        <taxon>Burkholderiales</taxon>
        <taxon>Burkholderiaceae</taxon>
        <taxon>Paraburkholderia</taxon>
    </lineage>
</organism>
<dbReference type="AlphaFoldDB" id="A0A2I8EZH8"/>
<dbReference type="Proteomes" id="UP000243502">
    <property type="component" value="Chromosome 3"/>
</dbReference>
<evidence type="ECO:0000256" key="1">
    <source>
        <dbReference type="SAM" id="MobiDB-lite"/>
    </source>
</evidence>
<keyword evidence="2" id="KW-0472">Membrane</keyword>
<keyword evidence="2" id="KW-1133">Transmembrane helix</keyword>
<dbReference type="EMBL" id="CP026113">
    <property type="protein sequence ID" value="AUT64899.1"/>
    <property type="molecule type" value="Genomic_DNA"/>
</dbReference>
<name>A0A2I8EZH8_9BURK</name>
<feature type="transmembrane region" description="Helical" evidence="2">
    <location>
        <begin position="20"/>
        <end position="37"/>
    </location>
</feature>
<feature type="compositionally biased region" description="Basic and acidic residues" evidence="1">
    <location>
        <begin position="171"/>
        <end position="193"/>
    </location>
</feature>
<reference evidence="3 4" key="1">
    <citation type="submission" date="2018-01" db="EMBL/GenBank/DDBJ databases">
        <title>Species boundaries and ecological features among Paraburkholderia terrae DSMZ17804T, P. hospita DSMZ17164T and P. caribensis DSMZ13236T.</title>
        <authorList>
            <person name="Pratama A.A."/>
        </authorList>
    </citation>
    <scope>NUCLEOTIDE SEQUENCE [LARGE SCALE GENOMIC DNA]</scope>
    <source>
        <strain evidence="3 4">DSM 17804</strain>
    </source>
</reference>
<evidence type="ECO:0000313" key="3">
    <source>
        <dbReference type="EMBL" id="AUT64899.1"/>
    </source>
</evidence>
<sequence>MDKTTSRTTRMLATISERLFYALAALATILLTVSWFARDSEVIVPALVILCGIIGAFVGLQRRLKGLTLEDLELLEFSWLQICLSPLVGGILAMLLYILMLGDFLHSPLLPVFVGDGEKGVGRFIAIFRQHAVGYQDYAKLFVWSFIAGYSEHFVTDVLGRFEGQAVGKHPQNELRPERQPTEVNRDDLDRRPRVVPSDGN</sequence>
<dbReference type="RefSeq" id="WP_052426915.1">
    <property type="nucleotide sequence ID" value="NZ_CP026113.1"/>
</dbReference>